<evidence type="ECO:0000313" key="13">
    <source>
        <dbReference type="EMBL" id="RUR75277.1"/>
    </source>
</evidence>
<feature type="binding site" evidence="9">
    <location>
        <position position="42"/>
    </location>
    <ligand>
        <name>ATP</name>
        <dbReference type="ChEBI" id="CHEBI:30616"/>
    </ligand>
</feature>
<keyword evidence="11" id="KW-0472">Membrane</keyword>
<keyword evidence="2 13" id="KW-0723">Serine/threonine-protein kinase</keyword>
<accession>A0A433N2B4</accession>
<dbReference type="CDD" id="cd14014">
    <property type="entry name" value="STKc_PknB_like"/>
    <property type="match status" value="1"/>
</dbReference>
<feature type="compositionally biased region" description="Polar residues" evidence="10">
    <location>
        <begin position="448"/>
        <end position="466"/>
    </location>
</feature>
<comment type="catalytic activity">
    <reaction evidence="7">
        <text>L-threonyl-[protein] + ATP = O-phospho-L-threonyl-[protein] + ADP + H(+)</text>
        <dbReference type="Rhea" id="RHEA:46608"/>
        <dbReference type="Rhea" id="RHEA-COMP:11060"/>
        <dbReference type="Rhea" id="RHEA-COMP:11605"/>
        <dbReference type="ChEBI" id="CHEBI:15378"/>
        <dbReference type="ChEBI" id="CHEBI:30013"/>
        <dbReference type="ChEBI" id="CHEBI:30616"/>
        <dbReference type="ChEBI" id="CHEBI:61977"/>
        <dbReference type="ChEBI" id="CHEBI:456216"/>
        <dbReference type="EC" id="2.7.11.1"/>
    </reaction>
</comment>
<protein>
    <recommendedName>
        <fullName evidence="1">non-specific serine/threonine protein kinase</fullName>
        <ecNumber evidence="1">2.7.11.1</ecNumber>
    </recommendedName>
</protein>
<dbReference type="EMBL" id="RSCJ01000025">
    <property type="protein sequence ID" value="RUR75277.1"/>
    <property type="molecule type" value="Genomic_DNA"/>
</dbReference>
<proteinExistence type="predicted"/>
<keyword evidence="5 13" id="KW-0418">Kinase</keyword>
<feature type="compositionally biased region" description="Polar residues" evidence="10">
    <location>
        <begin position="418"/>
        <end position="432"/>
    </location>
</feature>
<evidence type="ECO:0000313" key="14">
    <source>
        <dbReference type="Proteomes" id="UP000268857"/>
    </source>
</evidence>
<dbReference type="PROSITE" id="PS00107">
    <property type="entry name" value="PROTEIN_KINASE_ATP"/>
    <property type="match status" value="1"/>
</dbReference>
<name>A0A433N2B4_CHLFR</name>
<dbReference type="Gene3D" id="1.10.510.10">
    <property type="entry name" value="Transferase(Phosphotransferase) domain 1"/>
    <property type="match status" value="1"/>
</dbReference>
<evidence type="ECO:0000256" key="5">
    <source>
        <dbReference type="ARBA" id="ARBA00022777"/>
    </source>
</evidence>
<dbReference type="InterPro" id="IPR011009">
    <property type="entry name" value="Kinase-like_dom_sf"/>
</dbReference>
<reference evidence="13 14" key="1">
    <citation type="journal article" date="2019" name="Genome Biol. Evol.">
        <title>Day and night: Metabolic profiles and evolutionary relationships of six axenic non-marine cyanobacteria.</title>
        <authorList>
            <person name="Will S.E."/>
            <person name="Henke P."/>
            <person name="Boedeker C."/>
            <person name="Huang S."/>
            <person name="Brinkmann H."/>
            <person name="Rohde M."/>
            <person name="Jarek M."/>
            <person name="Friedl T."/>
            <person name="Seufert S."/>
            <person name="Schumacher M."/>
            <person name="Overmann J."/>
            <person name="Neumann-Schaal M."/>
            <person name="Petersen J."/>
        </authorList>
    </citation>
    <scope>NUCLEOTIDE SEQUENCE [LARGE SCALE GENOMIC DNA]</scope>
    <source>
        <strain evidence="13 14">PCC 6912</strain>
    </source>
</reference>
<keyword evidence="3" id="KW-0808">Transferase</keyword>
<keyword evidence="14" id="KW-1185">Reference proteome</keyword>
<feature type="compositionally biased region" description="Polar residues" evidence="10">
    <location>
        <begin position="365"/>
        <end position="387"/>
    </location>
</feature>
<dbReference type="RefSeq" id="WP_016876738.1">
    <property type="nucleotide sequence ID" value="NZ_AJLN01000149.1"/>
</dbReference>
<evidence type="ECO:0000256" key="6">
    <source>
        <dbReference type="ARBA" id="ARBA00022840"/>
    </source>
</evidence>
<dbReference type="GO" id="GO:0005524">
    <property type="term" value="F:ATP binding"/>
    <property type="evidence" value="ECO:0007669"/>
    <property type="project" value="UniProtKB-UniRule"/>
</dbReference>
<dbReference type="OrthoDB" id="511209at2"/>
<feature type="compositionally biased region" description="Low complexity" evidence="10">
    <location>
        <begin position="481"/>
        <end position="490"/>
    </location>
</feature>
<dbReference type="PROSITE" id="PS50011">
    <property type="entry name" value="PROTEIN_KINASE_DOM"/>
    <property type="match status" value="1"/>
</dbReference>
<organism evidence="13 14">
    <name type="scientific">Chlorogloeopsis fritschii PCC 6912</name>
    <dbReference type="NCBI Taxonomy" id="211165"/>
    <lineage>
        <taxon>Bacteria</taxon>
        <taxon>Bacillati</taxon>
        <taxon>Cyanobacteriota</taxon>
        <taxon>Cyanophyceae</taxon>
        <taxon>Nostocales</taxon>
        <taxon>Chlorogloeopsidaceae</taxon>
        <taxon>Chlorogloeopsis</taxon>
    </lineage>
</organism>
<evidence type="ECO:0000256" key="1">
    <source>
        <dbReference type="ARBA" id="ARBA00012513"/>
    </source>
</evidence>
<sequence length="567" mass="62770">MLFGTILRNRYKVLTKLGTGGFSDTYLAEDMDLPSYPKCVVKHLVTRNSNPEILQIAKRLFNQEAEVLYRLGKRHDQIPELLAHFEENGEFYLVQEYVDGHDLTTEITPGKQLSEMEVIKLLQEILEVLAVVHEHNVIHRDIKLQNIMRRQDGKIVLIDFGSVKEIKSLATSIYGEVTSTIVIGTPGYIPNEQANGNPRLCSDIYAVGIIAIQALTGMVPRKMPIDPTTGEVIWRPMVNVSDQLANVLTKMVRYNFSQRYQTATQVLADLQWALPPTTIGRTPPPIQKVSYELSSDLPNSQIIPILGLLSVMVVGFGVAIFGGRFFQFSFRGNKPTQTANPTVKDVKIKPITPSSTPASYRRKPNFNSVPSTPFLQEPLNQTPTESFTPPIEHKAKPSTPAIEKTTKPSTPAIEKTTKPFTPSIEDNTQPSASPIEDNVKPCTPAIEDNSNSSCSPESEGNNNPTTPVIEDNVKPCTPAIEDNSNSSCSSENEDNTRLSTPATEDNNRQMMMVSPTPEIDEKNNQNNQLMVPSTPVIGEKSKQFIVPSTPVIENNNQLVVPSTPVKE</sequence>
<dbReference type="PANTHER" id="PTHR24363">
    <property type="entry name" value="SERINE/THREONINE PROTEIN KINASE"/>
    <property type="match status" value="1"/>
</dbReference>
<dbReference type="PANTHER" id="PTHR24363:SF0">
    <property type="entry name" value="SERINE_THREONINE KINASE LIKE DOMAIN CONTAINING 1"/>
    <property type="match status" value="1"/>
</dbReference>
<evidence type="ECO:0000256" key="7">
    <source>
        <dbReference type="ARBA" id="ARBA00047899"/>
    </source>
</evidence>
<dbReference type="AlphaFoldDB" id="A0A433N2B4"/>
<feature type="region of interest" description="Disordered" evidence="10">
    <location>
        <begin position="348"/>
        <end position="509"/>
    </location>
</feature>
<evidence type="ECO:0000256" key="9">
    <source>
        <dbReference type="PROSITE-ProRule" id="PRU10141"/>
    </source>
</evidence>
<dbReference type="InterPro" id="IPR017441">
    <property type="entry name" value="Protein_kinase_ATP_BS"/>
</dbReference>
<dbReference type="Proteomes" id="UP000268857">
    <property type="component" value="Unassembled WGS sequence"/>
</dbReference>
<keyword evidence="11" id="KW-1133">Transmembrane helix</keyword>
<dbReference type="InterPro" id="IPR000719">
    <property type="entry name" value="Prot_kinase_dom"/>
</dbReference>
<comment type="catalytic activity">
    <reaction evidence="8">
        <text>L-seryl-[protein] + ATP = O-phospho-L-seryl-[protein] + ADP + H(+)</text>
        <dbReference type="Rhea" id="RHEA:17989"/>
        <dbReference type="Rhea" id="RHEA-COMP:9863"/>
        <dbReference type="Rhea" id="RHEA-COMP:11604"/>
        <dbReference type="ChEBI" id="CHEBI:15378"/>
        <dbReference type="ChEBI" id="CHEBI:29999"/>
        <dbReference type="ChEBI" id="CHEBI:30616"/>
        <dbReference type="ChEBI" id="CHEBI:83421"/>
        <dbReference type="ChEBI" id="CHEBI:456216"/>
        <dbReference type="EC" id="2.7.11.1"/>
    </reaction>
</comment>
<evidence type="ECO:0000256" key="11">
    <source>
        <dbReference type="SAM" id="Phobius"/>
    </source>
</evidence>
<feature type="transmembrane region" description="Helical" evidence="11">
    <location>
        <begin position="302"/>
        <end position="326"/>
    </location>
</feature>
<comment type="caution">
    <text evidence="13">The sequence shown here is derived from an EMBL/GenBank/DDBJ whole genome shotgun (WGS) entry which is preliminary data.</text>
</comment>
<evidence type="ECO:0000256" key="8">
    <source>
        <dbReference type="ARBA" id="ARBA00048679"/>
    </source>
</evidence>
<evidence type="ECO:0000259" key="12">
    <source>
        <dbReference type="PROSITE" id="PS50011"/>
    </source>
</evidence>
<dbReference type="SUPFAM" id="SSF56112">
    <property type="entry name" value="Protein kinase-like (PK-like)"/>
    <property type="match status" value="1"/>
</dbReference>
<evidence type="ECO:0000256" key="4">
    <source>
        <dbReference type="ARBA" id="ARBA00022741"/>
    </source>
</evidence>
<dbReference type="Gene3D" id="3.30.200.20">
    <property type="entry name" value="Phosphorylase Kinase, domain 1"/>
    <property type="match status" value="1"/>
</dbReference>
<keyword evidence="4 9" id="KW-0547">Nucleotide-binding</keyword>
<keyword evidence="6 9" id="KW-0067">ATP-binding</keyword>
<dbReference type="STRING" id="211165.GCA_000317285_06507"/>
<keyword evidence="11" id="KW-0812">Transmembrane</keyword>
<evidence type="ECO:0000256" key="10">
    <source>
        <dbReference type="SAM" id="MobiDB-lite"/>
    </source>
</evidence>
<evidence type="ECO:0000256" key="2">
    <source>
        <dbReference type="ARBA" id="ARBA00022527"/>
    </source>
</evidence>
<dbReference type="GO" id="GO:0004674">
    <property type="term" value="F:protein serine/threonine kinase activity"/>
    <property type="evidence" value="ECO:0007669"/>
    <property type="project" value="UniProtKB-KW"/>
</dbReference>
<dbReference type="Pfam" id="PF00069">
    <property type="entry name" value="Pkinase"/>
    <property type="match status" value="1"/>
</dbReference>
<gene>
    <name evidence="13" type="ORF">PCC6912_48140</name>
</gene>
<dbReference type="SMART" id="SM00220">
    <property type="entry name" value="S_TKc"/>
    <property type="match status" value="1"/>
</dbReference>
<feature type="domain" description="Protein kinase" evidence="12">
    <location>
        <begin position="11"/>
        <end position="273"/>
    </location>
</feature>
<evidence type="ECO:0000256" key="3">
    <source>
        <dbReference type="ARBA" id="ARBA00022679"/>
    </source>
</evidence>
<dbReference type="EC" id="2.7.11.1" evidence="1"/>